<dbReference type="EnsemblMetazoa" id="GBRI012288-RA">
    <property type="protein sequence ID" value="GBRI012288-PA"/>
    <property type="gene ID" value="GBRI012288"/>
</dbReference>
<dbReference type="Proteomes" id="UP000091820">
    <property type="component" value="Unassembled WGS sequence"/>
</dbReference>
<evidence type="ECO:0000256" key="1">
    <source>
        <dbReference type="SAM" id="Phobius"/>
    </source>
</evidence>
<protein>
    <submittedName>
        <fullName evidence="2">Uncharacterized protein</fullName>
    </submittedName>
</protein>
<reference evidence="3" key="1">
    <citation type="submission" date="2014-03" db="EMBL/GenBank/DDBJ databases">
        <authorList>
            <person name="Aksoy S."/>
            <person name="Warren W."/>
            <person name="Wilson R.K."/>
        </authorList>
    </citation>
    <scope>NUCLEOTIDE SEQUENCE [LARGE SCALE GENOMIC DNA]</scope>
    <source>
        <strain evidence="3">IAEA</strain>
    </source>
</reference>
<proteinExistence type="predicted"/>
<name>A0A1A9WAJ7_9MUSC</name>
<feature type="transmembrane region" description="Helical" evidence="1">
    <location>
        <begin position="105"/>
        <end position="122"/>
    </location>
</feature>
<keyword evidence="3" id="KW-1185">Reference proteome</keyword>
<dbReference type="AlphaFoldDB" id="A0A1A9WAJ7"/>
<evidence type="ECO:0000313" key="3">
    <source>
        <dbReference type="Proteomes" id="UP000091820"/>
    </source>
</evidence>
<dbReference type="VEuPathDB" id="VectorBase:GBRI012288"/>
<keyword evidence="1" id="KW-0472">Membrane</keyword>
<accession>A0A1A9WAJ7</accession>
<evidence type="ECO:0000313" key="2">
    <source>
        <dbReference type="EnsemblMetazoa" id="GBRI012288-PA"/>
    </source>
</evidence>
<sequence>MDRVIVKKSVLLTVNFLPGSIFDTPFCFTWPLVKRPERISSSTFGPIFSVRFSLARDTSIFNSSGCNNPCLSITPPANIRATTNCLCSSNSTVRPNGCFGMRRKPTILIVSTGIVLFIISGGKR</sequence>
<reference evidence="2" key="2">
    <citation type="submission" date="2020-05" db="UniProtKB">
        <authorList>
            <consortium name="EnsemblMetazoa"/>
        </authorList>
    </citation>
    <scope>IDENTIFICATION</scope>
    <source>
        <strain evidence="2">IAEA</strain>
    </source>
</reference>
<keyword evidence="1" id="KW-0812">Transmembrane</keyword>
<organism evidence="2 3">
    <name type="scientific">Glossina brevipalpis</name>
    <dbReference type="NCBI Taxonomy" id="37001"/>
    <lineage>
        <taxon>Eukaryota</taxon>
        <taxon>Metazoa</taxon>
        <taxon>Ecdysozoa</taxon>
        <taxon>Arthropoda</taxon>
        <taxon>Hexapoda</taxon>
        <taxon>Insecta</taxon>
        <taxon>Pterygota</taxon>
        <taxon>Neoptera</taxon>
        <taxon>Endopterygota</taxon>
        <taxon>Diptera</taxon>
        <taxon>Brachycera</taxon>
        <taxon>Muscomorpha</taxon>
        <taxon>Hippoboscoidea</taxon>
        <taxon>Glossinidae</taxon>
        <taxon>Glossina</taxon>
    </lineage>
</organism>
<keyword evidence="1" id="KW-1133">Transmembrane helix</keyword>